<dbReference type="RefSeq" id="WP_153710870.1">
    <property type="nucleotide sequence ID" value="NZ_BMDS01000011.1"/>
</dbReference>
<accession>A0ABQ2C7Y5</accession>
<name>A0ABQ2C7Y5_9LACO</name>
<dbReference type="Pfam" id="PF13443">
    <property type="entry name" value="HTH_26"/>
    <property type="match status" value="1"/>
</dbReference>
<organism evidence="2 3">
    <name type="scientific">Limosilactobacillus caviae</name>
    <dbReference type="NCBI Taxonomy" id="1769424"/>
    <lineage>
        <taxon>Bacteria</taxon>
        <taxon>Bacillati</taxon>
        <taxon>Bacillota</taxon>
        <taxon>Bacilli</taxon>
        <taxon>Lactobacillales</taxon>
        <taxon>Lactobacillaceae</taxon>
        <taxon>Limosilactobacillus</taxon>
    </lineage>
</organism>
<evidence type="ECO:0000313" key="3">
    <source>
        <dbReference type="Proteomes" id="UP000603295"/>
    </source>
</evidence>
<gene>
    <name evidence="2" type="ORF">GCM10011459_20340</name>
</gene>
<protein>
    <recommendedName>
        <fullName evidence="1">HTH cro/C1-type domain-containing protein</fullName>
    </recommendedName>
</protein>
<dbReference type="InterPro" id="IPR001387">
    <property type="entry name" value="Cro/C1-type_HTH"/>
</dbReference>
<keyword evidence="3" id="KW-1185">Reference proteome</keyword>
<evidence type="ECO:0000313" key="2">
    <source>
        <dbReference type="EMBL" id="GGI64200.1"/>
    </source>
</evidence>
<proteinExistence type="predicted"/>
<reference evidence="3" key="1">
    <citation type="journal article" date="2019" name="Int. J. Syst. Evol. Microbiol.">
        <title>The Global Catalogue of Microorganisms (GCM) 10K type strain sequencing project: providing services to taxonomists for standard genome sequencing and annotation.</title>
        <authorList>
            <consortium name="The Broad Institute Genomics Platform"/>
            <consortium name="The Broad Institute Genome Sequencing Center for Infectious Disease"/>
            <person name="Wu L."/>
            <person name="Ma J."/>
        </authorList>
    </citation>
    <scope>NUCLEOTIDE SEQUENCE [LARGE SCALE GENOMIC DNA]</scope>
    <source>
        <strain evidence="3">CCM 8609</strain>
    </source>
</reference>
<dbReference type="EMBL" id="BMDS01000011">
    <property type="protein sequence ID" value="GGI64200.1"/>
    <property type="molecule type" value="Genomic_DNA"/>
</dbReference>
<comment type="caution">
    <text evidence="2">The sequence shown here is derived from an EMBL/GenBank/DDBJ whole genome shotgun (WGS) entry which is preliminary data.</text>
</comment>
<dbReference type="Proteomes" id="UP000603295">
    <property type="component" value="Unassembled WGS sequence"/>
</dbReference>
<sequence>MAESIVNILKTNNITVSFVAQESGLDVAQVSAALKRPVATWSIQILNAFADALAERPGELLDQLQDLPFQLQTDDDHLMIQRVRFSNRSSYQQVRFAVESNVLEGWKPTAKEIRLLKEAAETPDTEMQTEIERLFGDKND</sequence>
<evidence type="ECO:0000259" key="1">
    <source>
        <dbReference type="Pfam" id="PF13443"/>
    </source>
</evidence>
<feature type="domain" description="HTH cro/C1-type" evidence="1">
    <location>
        <begin position="7"/>
        <end position="62"/>
    </location>
</feature>